<name>X1KF52_9ZZZZ</name>
<evidence type="ECO:0000313" key="6">
    <source>
        <dbReference type="EMBL" id="GAH92265.1"/>
    </source>
</evidence>
<dbReference type="GO" id="GO:0005829">
    <property type="term" value="C:cytosol"/>
    <property type="evidence" value="ECO:0007669"/>
    <property type="project" value="TreeGrafter"/>
</dbReference>
<dbReference type="NCBIfam" id="TIGR01694">
    <property type="entry name" value="MTAP"/>
    <property type="match status" value="1"/>
</dbReference>
<protein>
    <recommendedName>
        <fullName evidence="5">Nucleoside phosphorylase domain-containing protein</fullName>
    </recommendedName>
</protein>
<evidence type="ECO:0000256" key="2">
    <source>
        <dbReference type="ARBA" id="ARBA00022676"/>
    </source>
</evidence>
<evidence type="ECO:0000256" key="1">
    <source>
        <dbReference type="ARBA" id="ARBA00006751"/>
    </source>
</evidence>
<comment type="caution">
    <text evidence="6">The sequence shown here is derived from an EMBL/GenBank/DDBJ whole genome shotgun (WGS) entry which is preliminary data.</text>
</comment>
<reference evidence="6" key="1">
    <citation type="journal article" date="2014" name="Front. Microbiol.">
        <title>High frequency of phylogenetically diverse reductive dehalogenase-homologous genes in deep subseafloor sedimentary metagenomes.</title>
        <authorList>
            <person name="Kawai M."/>
            <person name="Futagami T."/>
            <person name="Toyoda A."/>
            <person name="Takaki Y."/>
            <person name="Nishi S."/>
            <person name="Hori S."/>
            <person name="Arai W."/>
            <person name="Tsubouchi T."/>
            <person name="Morono Y."/>
            <person name="Uchiyama I."/>
            <person name="Ito T."/>
            <person name="Fujiyama A."/>
            <person name="Inagaki F."/>
            <person name="Takami H."/>
        </authorList>
    </citation>
    <scope>NUCLEOTIDE SEQUENCE</scope>
    <source>
        <strain evidence="6">Expedition CK06-06</strain>
    </source>
</reference>
<dbReference type="FunFam" id="3.40.50.1580:FF:000012">
    <property type="entry name" value="Probable 6-oxopurine nucleoside phosphorylase"/>
    <property type="match status" value="1"/>
</dbReference>
<dbReference type="AlphaFoldDB" id="X1KF52"/>
<keyword evidence="2" id="KW-0328">Glycosyltransferase</keyword>
<dbReference type="GO" id="GO:0017061">
    <property type="term" value="F:S-methyl-5-thioadenosine phosphorylase activity"/>
    <property type="evidence" value="ECO:0007669"/>
    <property type="project" value="InterPro"/>
</dbReference>
<dbReference type="Gene3D" id="3.40.50.1580">
    <property type="entry name" value="Nucleoside phosphorylase domain"/>
    <property type="match status" value="1"/>
</dbReference>
<dbReference type="EMBL" id="BARV01001124">
    <property type="protein sequence ID" value="GAH92265.1"/>
    <property type="molecule type" value="Genomic_DNA"/>
</dbReference>
<gene>
    <name evidence="6" type="ORF">S06H3_03453</name>
</gene>
<comment type="similarity">
    <text evidence="1">Belongs to the PNP/MTAP phosphorylase family.</text>
</comment>
<dbReference type="HAMAP" id="MF_01963">
    <property type="entry name" value="MTAP"/>
    <property type="match status" value="1"/>
</dbReference>
<dbReference type="PROSITE" id="PS01240">
    <property type="entry name" value="PNP_MTAP_2"/>
    <property type="match status" value="1"/>
</dbReference>
<accession>X1KF52</accession>
<evidence type="ECO:0000256" key="3">
    <source>
        <dbReference type="ARBA" id="ARBA00022679"/>
    </source>
</evidence>
<dbReference type="SUPFAM" id="SSF53167">
    <property type="entry name" value="Purine and uridine phosphorylases"/>
    <property type="match status" value="1"/>
</dbReference>
<dbReference type="PANTHER" id="PTHR42679:SF2">
    <property type="entry name" value="S-METHYL-5'-THIOADENOSINE PHOSPHORYLASE"/>
    <property type="match status" value="1"/>
</dbReference>
<feature type="domain" description="Nucleoside phosphorylase" evidence="5">
    <location>
        <begin position="5"/>
        <end position="242"/>
    </location>
</feature>
<proteinExistence type="inferred from homology"/>
<keyword evidence="3" id="KW-0808">Transferase</keyword>
<keyword evidence="4" id="KW-0660">Purine salvage</keyword>
<dbReference type="GO" id="GO:0019509">
    <property type="term" value="P:L-methionine salvage from methylthioadenosine"/>
    <property type="evidence" value="ECO:0007669"/>
    <property type="project" value="TreeGrafter"/>
</dbReference>
<dbReference type="CDD" id="cd09010">
    <property type="entry name" value="MTAP_SsMTAPII_like_MTIP"/>
    <property type="match status" value="1"/>
</dbReference>
<evidence type="ECO:0000256" key="4">
    <source>
        <dbReference type="ARBA" id="ARBA00022726"/>
    </source>
</evidence>
<sequence length="288" mass="31112">MPEAKVGIIGGTGLYKVEGLTEVKEVKLTTPFGEPSDAIILGNLEGTSVAFLPRHGKGHRLGPSEMPVKANIYALKSLGVERIISVTAVGSLKEEILPPDLVIPDQLIDRTQGRDSTFFTNGIVAHIAFAEPFCPVLSQVLFEAGIKAEAKVHKGGTFLAMEGPQFSTKAESQLYRSWGACIISMTALPEAKLAREAEICYAVLALVTDCDCWHPSYESVTTEMILANLQKCVDTAKEILRLTIPGIPQKRDCICAAALKDAIATAPEYIPEKVKENLALLIGKYMSK</sequence>
<organism evidence="6">
    <name type="scientific">marine sediment metagenome</name>
    <dbReference type="NCBI Taxonomy" id="412755"/>
    <lineage>
        <taxon>unclassified sequences</taxon>
        <taxon>metagenomes</taxon>
        <taxon>ecological metagenomes</taxon>
    </lineage>
</organism>
<evidence type="ECO:0000259" key="5">
    <source>
        <dbReference type="Pfam" id="PF01048"/>
    </source>
</evidence>
<dbReference type="GO" id="GO:0006166">
    <property type="term" value="P:purine ribonucleoside salvage"/>
    <property type="evidence" value="ECO:0007669"/>
    <property type="project" value="UniProtKB-KW"/>
</dbReference>
<dbReference type="InterPro" id="IPR010044">
    <property type="entry name" value="MTAP"/>
</dbReference>
<dbReference type="InterPro" id="IPR035994">
    <property type="entry name" value="Nucleoside_phosphorylase_sf"/>
</dbReference>
<dbReference type="Pfam" id="PF01048">
    <property type="entry name" value="PNP_UDP_1"/>
    <property type="match status" value="1"/>
</dbReference>
<dbReference type="InterPro" id="IPR018099">
    <property type="entry name" value="Purine_phosphorylase-2_CS"/>
</dbReference>
<dbReference type="InterPro" id="IPR000845">
    <property type="entry name" value="Nucleoside_phosphorylase_d"/>
</dbReference>
<dbReference type="PANTHER" id="PTHR42679">
    <property type="entry name" value="S-METHYL-5'-THIOADENOSINE PHOSPHORYLASE"/>
    <property type="match status" value="1"/>
</dbReference>